<feature type="region of interest" description="Disordered" evidence="4">
    <location>
        <begin position="161"/>
        <end position="223"/>
    </location>
</feature>
<evidence type="ECO:0000313" key="7">
    <source>
        <dbReference type="EMBL" id="MDY7231068.1"/>
    </source>
</evidence>
<dbReference type="InterPro" id="IPR011990">
    <property type="entry name" value="TPR-like_helical_dom_sf"/>
</dbReference>
<dbReference type="Pfam" id="PF01520">
    <property type="entry name" value="Amidase_3"/>
    <property type="match status" value="1"/>
</dbReference>
<gene>
    <name evidence="7" type="ORF">SYV04_32065</name>
</gene>
<evidence type="ECO:0000256" key="5">
    <source>
        <dbReference type="SAM" id="SignalP"/>
    </source>
</evidence>
<evidence type="ECO:0000256" key="2">
    <source>
        <dbReference type="ARBA" id="ARBA00011901"/>
    </source>
</evidence>
<evidence type="ECO:0000256" key="4">
    <source>
        <dbReference type="SAM" id="MobiDB-lite"/>
    </source>
</evidence>
<dbReference type="EC" id="3.5.1.28" evidence="2"/>
<protein>
    <recommendedName>
        <fullName evidence="2">N-acetylmuramoyl-L-alanine amidase</fullName>
        <ecNumber evidence="2">3.5.1.28</ecNumber>
    </recommendedName>
</protein>
<accession>A0ABU5HC80</accession>
<name>A0ABU5HC80_9BACT</name>
<dbReference type="RefSeq" id="WP_321549778.1">
    <property type="nucleotide sequence ID" value="NZ_JAXIVS010000013.1"/>
</dbReference>
<dbReference type="CDD" id="cd02696">
    <property type="entry name" value="MurNAc-LAA"/>
    <property type="match status" value="1"/>
</dbReference>
<feature type="chain" id="PRO_5047534463" description="N-acetylmuramoyl-L-alanine amidase" evidence="5">
    <location>
        <begin position="19"/>
        <end position="586"/>
    </location>
</feature>
<dbReference type="GO" id="GO:0008745">
    <property type="term" value="F:N-acetylmuramoyl-L-alanine amidase activity"/>
    <property type="evidence" value="ECO:0007669"/>
    <property type="project" value="UniProtKB-EC"/>
</dbReference>
<evidence type="ECO:0000259" key="6">
    <source>
        <dbReference type="SMART" id="SM00646"/>
    </source>
</evidence>
<keyword evidence="8" id="KW-1185">Reference proteome</keyword>
<organism evidence="7 8">
    <name type="scientific">Hyalangium rubrum</name>
    <dbReference type="NCBI Taxonomy" id="3103134"/>
    <lineage>
        <taxon>Bacteria</taxon>
        <taxon>Pseudomonadati</taxon>
        <taxon>Myxococcota</taxon>
        <taxon>Myxococcia</taxon>
        <taxon>Myxococcales</taxon>
        <taxon>Cystobacterineae</taxon>
        <taxon>Archangiaceae</taxon>
        <taxon>Hyalangium</taxon>
    </lineage>
</organism>
<dbReference type="SMART" id="SM00646">
    <property type="entry name" value="Ami_3"/>
    <property type="match status" value="1"/>
</dbReference>
<dbReference type="PANTHER" id="PTHR30404:SF0">
    <property type="entry name" value="N-ACETYLMURAMOYL-L-ALANINE AMIDASE AMIC"/>
    <property type="match status" value="1"/>
</dbReference>
<dbReference type="Proteomes" id="UP001291309">
    <property type="component" value="Unassembled WGS sequence"/>
</dbReference>
<feature type="region of interest" description="Disordered" evidence="4">
    <location>
        <begin position="265"/>
        <end position="323"/>
    </location>
</feature>
<feature type="compositionally biased region" description="Low complexity" evidence="4">
    <location>
        <begin position="161"/>
        <end position="182"/>
    </location>
</feature>
<sequence>MRTRLVLCLLLLSTVAAAAKRDVAEEAYQEARTSYYALKGDAARRKLRHHWLKVSHRFEAVASEHPKSERAPDALFTAGELMSELSRISFLAEDLQAAVGSYGKLVAEYPRHRLADDAALSLARIHLDRLEQPETARRVITETLALNGKGDRARELKELLASLPAPKASPARTKAPAVAEAPAPQPERSGNALVEAISRTARESAPATPSPAAEPAPRKVEEGPRVVVITPLKPEETPAPVAKSAGEAVATTPSVSAETPAVVASVAKPRSEPTPVAVKPAPEKVSPPAKQEAPTIAVAAAPSKAEKAEKAESDEDEAGPLPMPSIPALDQHVAEARMKTAAKLSRRAELTLVEQLGLKVRRVIIDPGHGGHDTGAIGKQGTREKDITLAISHKLAQQLRERGLEVILTRDDDRYVKLEGRAQFANEARGDLFISIHCNSAHNRKLRGVETYTLNISSDRYSIRLAARENASTEKGISDLQFILADLATKANTGESTRLASQVQKSLVGQLTREYTGIKDLGHKEALFYVLLGVKMPAILVETAFLSHAEEEERLASEAYQDSVARAIAQGVEDFLGDRNRLAKVD</sequence>
<keyword evidence="5" id="KW-0732">Signal</keyword>
<evidence type="ECO:0000256" key="3">
    <source>
        <dbReference type="ARBA" id="ARBA00022801"/>
    </source>
</evidence>
<proteinExistence type="predicted"/>
<dbReference type="InterPro" id="IPR050695">
    <property type="entry name" value="N-acetylmuramoyl_amidase_3"/>
</dbReference>
<dbReference type="InterPro" id="IPR002508">
    <property type="entry name" value="MurNAc-LAA_cat"/>
</dbReference>
<dbReference type="SUPFAM" id="SSF53187">
    <property type="entry name" value="Zn-dependent exopeptidases"/>
    <property type="match status" value="1"/>
</dbReference>
<feature type="domain" description="MurNAc-LAA" evidence="6">
    <location>
        <begin position="422"/>
        <end position="573"/>
    </location>
</feature>
<reference evidence="7 8" key="1">
    <citation type="submission" date="2023-12" db="EMBL/GenBank/DDBJ databases">
        <title>the genome sequence of Hyalangium sp. s54d21.</title>
        <authorList>
            <person name="Zhang X."/>
        </authorList>
    </citation>
    <scope>NUCLEOTIDE SEQUENCE [LARGE SCALE GENOMIC DNA]</scope>
    <source>
        <strain evidence="8">s54d21</strain>
    </source>
</reference>
<dbReference type="EMBL" id="JAXIVS010000013">
    <property type="protein sequence ID" value="MDY7231068.1"/>
    <property type="molecule type" value="Genomic_DNA"/>
</dbReference>
<feature type="signal peptide" evidence="5">
    <location>
        <begin position="1"/>
        <end position="18"/>
    </location>
</feature>
<comment type="caution">
    <text evidence="7">The sequence shown here is derived from an EMBL/GenBank/DDBJ whole genome shotgun (WGS) entry which is preliminary data.</text>
</comment>
<evidence type="ECO:0000256" key="1">
    <source>
        <dbReference type="ARBA" id="ARBA00001561"/>
    </source>
</evidence>
<keyword evidence="3 7" id="KW-0378">Hydrolase</keyword>
<dbReference type="Gene3D" id="1.25.40.10">
    <property type="entry name" value="Tetratricopeptide repeat domain"/>
    <property type="match status" value="1"/>
</dbReference>
<evidence type="ECO:0000313" key="8">
    <source>
        <dbReference type="Proteomes" id="UP001291309"/>
    </source>
</evidence>
<comment type="catalytic activity">
    <reaction evidence="1">
        <text>Hydrolyzes the link between N-acetylmuramoyl residues and L-amino acid residues in certain cell-wall glycopeptides.</text>
        <dbReference type="EC" id="3.5.1.28"/>
    </reaction>
</comment>
<dbReference type="PANTHER" id="PTHR30404">
    <property type="entry name" value="N-ACETYLMURAMOYL-L-ALANINE AMIDASE"/>
    <property type="match status" value="1"/>
</dbReference>
<dbReference type="Gene3D" id="3.40.630.40">
    <property type="entry name" value="Zn-dependent exopeptidases"/>
    <property type="match status" value="1"/>
</dbReference>